<dbReference type="EMBL" id="CAJNNV010028395">
    <property type="protein sequence ID" value="CAE8624440.1"/>
    <property type="molecule type" value="Genomic_DNA"/>
</dbReference>
<feature type="region of interest" description="Disordered" evidence="1">
    <location>
        <begin position="286"/>
        <end position="306"/>
    </location>
</feature>
<protein>
    <submittedName>
        <fullName evidence="2">Uncharacterized protein</fullName>
    </submittedName>
</protein>
<reference evidence="2" key="1">
    <citation type="submission" date="2021-02" db="EMBL/GenBank/DDBJ databases">
        <authorList>
            <person name="Dougan E. K."/>
            <person name="Rhodes N."/>
            <person name="Thang M."/>
            <person name="Chan C."/>
        </authorList>
    </citation>
    <scope>NUCLEOTIDE SEQUENCE</scope>
</reference>
<evidence type="ECO:0000313" key="2">
    <source>
        <dbReference type="EMBL" id="CAE8624440.1"/>
    </source>
</evidence>
<sequence>LWLLAVVYGAHMFYGKWWYKIVDPWAKELNVLPEVVTSQLKVSRDALADGEMGLHSAFAERKALVMVKNVLHAEAFQEFRRHFLAMPLLDVKGIWQSPRGGLKARISGLDLLKVRGHSLHWDKDEEMHASNKSYVHPIVSTVLFLTGGEKDGGTIVINRTSAAWSTPSANSYWLAQPEANSVLLFPGDLWHGVLPGNHSIKSEFTSEPRITLLVNFWGDSCDVAGANPCSFQMPDDRIPAMTNDNPTKSVNSNRAIQVPNDNPTKSLLWPNVISSGGAASFSGTGVGGVGSGAGGVGTGAGRVEEL</sequence>
<accession>A0A813GH60</accession>
<name>A0A813GH60_POLGL</name>
<dbReference type="AlphaFoldDB" id="A0A813GH60"/>
<evidence type="ECO:0000256" key="1">
    <source>
        <dbReference type="SAM" id="MobiDB-lite"/>
    </source>
</evidence>
<feature type="compositionally biased region" description="Gly residues" evidence="1">
    <location>
        <begin position="286"/>
        <end position="300"/>
    </location>
</feature>
<gene>
    <name evidence="2" type="ORF">PGLA1383_LOCUS41565</name>
</gene>
<organism evidence="2 3">
    <name type="scientific">Polarella glacialis</name>
    <name type="common">Dinoflagellate</name>
    <dbReference type="NCBI Taxonomy" id="89957"/>
    <lineage>
        <taxon>Eukaryota</taxon>
        <taxon>Sar</taxon>
        <taxon>Alveolata</taxon>
        <taxon>Dinophyceae</taxon>
        <taxon>Suessiales</taxon>
        <taxon>Suessiaceae</taxon>
        <taxon>Polarella</taxon>
    </lineage>
</organism>
<dbReference type="OrthoDB" id="46846at2759"/>
<keyword evidence="3" id="KW-1185">Reference proteome</keyword>
<comment type="caution">
    <text evidence="2">The sequence shown here is derived from an EMBL/GenBank/DDBJ whole genome shotgun (WGS) entry which is preliminary data.</text>
</comment>
<dbReference type="Gene3D" id="2.60.120.620">
    <property type="entry name" value="q2cbj1_9rhob like domain"/>
    <property type="match status" value="1"/>
</dbReference>
<dbReference type="Proteomes" id="UP000654075">
    <property type="component" value="Unassembled WGS sequence"/>
</dbReference>
<evidence type="ECO:0000313" key="3">
    <source>
        <dbReference type="Proteomes" id="UP000654075"/>
    </source>
</evidence>
<proteinExistence type="predicted"/>
<feature type="non-terminal residue" evidence="2">
    <location>
        <position position="1"/>
    </location>
</feature>